<dbReference type="Proteomes" id="UP000007058">
    <property type="component" value="Chromosome"/>
</dbReference>
<feature type="region of interest" description="Disordered" evidence="1">
    <location>
        <begin position="1"/>
        <end position="30"/>
    </location>
</feature>
<evidence type="ECO:0000256" key="2">
    <source>
        <dbReference type="SAM" id="Phobius"/>
    </source>
</evidence>
<dbReference type="EMBL" id="AP007255">
    <property type="protein sequence ID" value="BAE51609.1"/>
    <property type="molecule type" value="Genomic_DNA"/>
</dbReference>
<organism evidence="3 4">
    <name type="scientific">Paramagnetospirillum magneticum (strain ATCC 700264 / AMB-1)</name>
    <name type="common">Magnetospirillum magneticum</name>
    <dbReference type="NCBI Taxonomy" id="342108"/>
    <lineage>
        <taxon>Bacteria</taxon>
        <taxon>Pseudomonadati</taxon>
        <taxon>Pseudomonadota</taxon>
        <taxon>Alphaproteobacteria</taxon>
        <taxon>Rhodospirillales</taxon>
        <taxon>Magnetospirillaceae</taxon>
        <taxon>Paramagnetospirillum</taxon>
    </lineage>
</organism>
<keyword evidence="4" id="KW-1185">Reference proteome</keyword>
<accession>Q2W3G6</accession>
<dbReference type="KEGG" id="mag:amb2805"/>
<proteinExistence type="predicted"/>
<sequence>MARLGPGETEGRRRKAPAQRIPRPANDNFHPDARRHAMIAVAALALSALALLALTVSGWR</sequence>
<name>Q2W3G6_PARM1</name>
<dbReference type="AlphaFoldDB" id="Q2W3G6"/>
<keyword evidence="2" id="KW-0812">Transmembrane</keyword>
<reference evidence="3 4" key="1">
    <citation type="journal article" date="2005" name="DNA Res.">
        <title>Complete genome sequence of the facultative anaerobic magnetotactic bacterium Magnetospirillum sp. strain AMB-1.</title>
        <authorList>
            <person name="Matsunaga T."/>
            <person name="Okamura Y."/>
            <person name="Fukuda Y."/>
            <person name="Wahyudi A.T."/>
            <person name="Murase Y."/>
            <person name="Takeyama H."/>
        </authorList>
    </citation>
    <scope>NUCLEOTIDE SEQUENCE [LARGE SCALE GENOMIC DNA]</scope>
    <source>
        <strain evidence="4">ATCC 700264 / AMB-1</strain>
    </source>
</reference>
<evidence type="ECO:0000313" key="4">
    <source>
        <dbReference type="Proteomes" id="UP000007058"/>
    </source>
</evidence>
<feature type="transmembrane region" description="Helical" evidence="2">
    <location>
        <begin position="37"/>
        <end position="59"/>
    </location>
</feature>
<gene>
    <name evidence="3" type="ordered locus">amb2805</name>
</gene>
<protein>
    <submittedName>
        <fullName evidence="3">Uncharacterized protein</fullName>
    </submittedName>
</protein>
<evidence type="ECO:0000256" key="1">
    <source>
        <dbReference type="SAM" id="MobiDB-lite"/>
    </source>
</evidence>
<dbReference type="STRING" id="342108.amb2805"/>
<keyword evidence="2" id="KW-0472">Membrane</keyword>
<keyword evidence="2" id="KW-1133">Transmembrane helix</keyword>
<evidence type="ECO:0000313" key="3">
    <source>
        <dbReference type="EMBL" id="BAE51609.1"/>
    </source>
</evidence>
<dbReference type="HOGENOM" id="CLU_2936154_0_0_5"/>